<dbReference type="Gene3D" id="3.40.50.2000">
    <property type="entry name" value="Glycogen Phosphorylase B"/>
    <property type="match status" value="2"/>
</dbReference>
<evidence type="ECO:0000256" key="2">
    <source>
        <dbReference type="ARBA" id="ARBA00022676"/>
    </source>
</evidence>
<dbReference type="PANTHER" id="PTHR48046:SF8">
    <property type="entry name" value="GLYCOSYLTRANSFERASE"/>
    <property type="match status" value="1"/>
</dbReference>
<organism evidence="4 5">
    <name type="scientific">Brassica carinata</name>
    <name type="common">Ethiopian mustard</name>
    <name type="synonym">Abyssinian cabbage</name>
    <dbReference type="NCBI Taxonomy" id="52824"/>
    <lineage>
        <taxon>Eukaryota</taxon>
        <taxon>Viridiplantae</taxon>
        <taxon>Streptophyta</taxon>
        <taxon>Embryophyta</taxon>
        <taxon>Tracheophyta</taxon>
        <taxon>Spermatophyta</taxon>
        <taxon>Magnoliopsida</taxon>
        <taxon>eudicotyledons</taxon>
        <taxon>Gunneridae</taxon>
        <taxon>Pentapetalae</taxon>
        <taxon>rosids</taxon>
        <taxon>malvids</taxon>
        <taxon>Brassicales</taxon>
        <taxon>Brassicaceae</taxon>
        <taxon>Brassiceae</taxon>
        <taxon>Brassica</taxon>
    </lineage>
</organism>
<dbReference type="AlphaFoldDB" id="A0A8X7RUN5"/>
<evidence type="ECO:0000313" key="4">
    <source>
        <dbReference type="EMBL" id="KAG2293658.1"/>
    </source>
</evidence>
<evidence type="ECO:0008006" key="6">
    <source>
        <dbReference type="Google" id="ProtNLM"/>
    </source>
</evidence>
<dbReference type="FunFam" id="3.40.50.2000:FF:000056">
    <property type="entry name" value="Glycosyltransferase"/>
    <property type="match status" value="1"/>
</dbReference>
<evidence type="ECO:0000313" key="5">
    <source>
        <dbReference type="Proteomes" id="UP000886595"/>
    </source>
</evidence>
<accession>A0A8X7RUN5</accession>
<dbReference type="EMBL" id="JAAMPC010000009">
    <property type="protein sequence ID" value="KAG2293658.1"/>
    <property type="molecule type" value="Genomic_DNA"/>
</dbReference>
<name>A0A8X7RUN5_BRACI</name>
<dbReference type="GO" id="GO:0008194">
    <property type="term" value="F:UDP-glycosyltransferase activity"/>
    <property type="evidence" value="ECO:0007669"/>
    <property type="project" value="InterPro"/>
</dbReference>
<protein>
    <recommendedName>
        <fullName evidence="6">Glycosyltransferase</fullName>
    </recommendedName>
</protein>
<dbReference type="CDD" id="cd03784">
    <property type="entry name" value="GT1_Gtf-like"/>
    <property type="match status" value="1"/>
</dbReference>
<evidence type="ECO:0000256" key="1">
    <source>
        <dbReference type="ARBA" id="ARBA00009995"/>
    </source>
</evidence>
<keyword evidence="5" id="KW-1185">Reference proteome</keyword>
<keyword evidence="3" id="KW-0808">Transferase</keyword>
<dbReference type="Pfam" id="PF00201">
    <property type="entry name" value="UDPGT"/>
    <property type="match status" value="1"/>
</dbReference>
<dbReference type="Proteomes" id="UP000886595">
    <property type="component" value="Unassembled WGS sequence"/>
</dbReference>
<comment type="similarity">
    <text evidence="1">Belongs to the UDP-glycosyltransferase family.</text>
</comment>
<sequence>MDQPHALLVASPGLGHLIPILELGNRLSSVLKIHVTILAVTSGSSPIETEAIRAAVARGTCEVRELPSIDIDHSPDATVPTKIIEMMRATKTKTAVQDAVKSMNRKPTVMIIDIFGTGLMSIADDIGVNATYVYVPSHAWFLAVVVYTPVLDRVVEGEYTDIKEPMKIPGCRPVGPDELLETMLDRSNPQYRECMREDGELSRVMKAPVYGIGPIVRSSGPTEKADNILEWLDKQPDKSVVFVCLGSGGTLSLEQTMELAYGLDLSGQRFLWVLRRPTSYLGASSSDDGQVSAGLPEGFLDGTRGVGLVVTQWAPQVEILSHGSIGGFLSHCGSSVLESLTKGVPIVAWPLYDERRHRCGRSYVGVTSKRVIGREEVATFVRKIMVEEDEEGQKVRAKAEEVRASSERARAQGGSSYRSHFEWAKQCRLVS</sequence>
<gene>
    <name evidence="4" type="ORF">Bca52824_040327</name>
</gene>
<dbReference type="PANTHER" id="PTHR48046">
    <property type="entry name" value="UDP-GLYCOSYLTRANSFERASE 72E1"/>
    <property type="match status" value="1"/>
</dbReference>
<dbReference type="InterPro" id="IPR002213">
    <property type="entry name" value="UDP_glucos_trans"/>
</dbReference>
<comment type="caution">
    <text evidence="4">The sequence shown here is derived from an EMBL/GenBank/DDBJ whole genome shotgun (WGS) entry which is preliminary data.</text>
</comment>
<dbReference type="OrthoDB" id="5835829at2759"/>
<keyword evidence="2" id="KW-0328">Glycosyltransferase</keyword>
<evidence type="ECO:0000256" key="3">
    <source>
        <dbReference type="ARBA" id="ARBA00022679"/>
    </source>
</evidence>
<proteinExistence type="inferred from homology"/>
<dbReference type="SUPFAM" id="SSF53756">
    <property type="entry name" value="UDP-Glycosyltransferase/glycogen phosphorylase"/>
    <property type="match status" value="1"/>
</dbReference>
<reference evidence="4 5" key="1">
    <citation type="submission" date="2020-02" db="EMBL/GenBank/DDBJ databases">
        <authorList>
            <person name="Ma Q."/>
            <person name="Huang Y."/>
            <person name="Song X."/>
            <person name="Pei D."/>
        </authorList>
    </citation>
    <scope>NUCLEOTIDE SEQUENCE [LARGE SCALE GENOMIC DNA]</scope>
    <source>
        <strain evidence="4">Sxm20200214</strain>
        <tissue evidence="4">Leaf</tissue>
    </source>
</reference>